<feature type="compositionally biased region" description="Polar residues" evidence="1">
    <location>
        <begin position="1212"/>
        <end position="1229"/>
    </location>
</feature>
<feature type="compositionally biased region" description="Low complexity" evidence="1">
    <location>
        <begin position="850"/>
        <end position="863"/>
    </location>
</feature>
<feature type="region of interest" description="Disordered" evidence="1">
    <location>
        <begin position="961"/>
        <end position="986"/>
    </location>
</feature>
<feature type="compositionally biased region" description="Polar residues" evidence="1">
    <location>
        <begin position="1331"/>
        <end position="1349"/>
    </location>
</feature>
<feature type="compositionally biased region" description="Polar residues" evidence="1">
    <location>
        <begin position="1292"/>
        <end position="1324"/>
    </location>
</feature>
<feature type="compositionally biased region" description="Polar residues" evidence="1">
    <location>
        <begin position="1128"/>
        <end position="1151"/>
    </location>
</feature>
<accession>A0A7J7JZU9</accession>
<feature type="compositionally biased region" description="Polar residues" evidence="1">
    <location>
        <begin position="972"/>
        <end position="986"/>
    </location>
</feature>
<dbReference type="Proteomes" id="UP000593567">
    <property type="component" value="Unassembled WGS sequence"/>
</dbReference>
<comment type="caution">
    <text evidence="2">The sequence shown here is derived from an EMBL/GenBank/DDBJ whole genome shotgun (WGS) entry which is preliminary data.</text>
</comment>
<feature type="compositionally biased region" description="Polar residues" evidence="1">
    <location>
        <begin position="1240"/>
        <end position="1251"/>
    </location>
</feature>
<feature type="region of interest" description="Disordered" evidence="1">
    <location>
        <begin position="1288"/>
        <end position="1468"/>
    </location>
</feature>
<feature type="compositionally biased region" description="Polar residues" evidence="1">
    <location>
        <begin position="723"/>
        <end position="743"/>
    </location>
</feature>
<feature type="region of interest" description="Disordered" evidence="1">
    <location>
        <begin position="133"/>
        <end position="215"/>
    </location>
</feature>
<protein>
    <submittedName>
        <fullName evidence="2">Uncharacterized protein</fullName>
    </submittedName>
</protein>
<feature type="region of interest" description="Disordered" evidence="1">
    <location>
        <begin position="679"/>
        <end position="755"/>
    </location>
</feature>
<feature type="compositionally biased region" description="Polar residues" evidence="1">
    <location>
        <begin position="864"/>
        <end position="880"/>
    </location>
</feature>
<name>A0A7J7JZU9_BUGNE</name>
<gene>
    <name evidence="2" type="ORF">EB796_010236</name>
</gene>
<organism evidence="2 3">
    <name type="scientific">Bugula neritina</name>
    <name type="common">Brown bryozoan</name>
    <name type="synonym">Sertularia neritina</name>
    <dbReference type="NCBI Taxonomy" id="10212"/>
    <lineage>
        <taxon>Eukaryota</taxon>
        <taxon>Metazoa</taxon>
        <taxon>Spiralia</taxon>
        <taxon>Lophotrochozoa</taxon>
        <taxon>Bryozoa</taxon>
        <taxon>Gymnolaemata</taxon>
        <taxon>Cheilostomatida</taxon>
        <taxon>Flustrina</taxon>
        <taxon>Buguloidea</taxon>
        <taxon>Bugulidae</taxon>
        <taxon>Bugula</taxon>
    </lineage>
</organism>
<feature type="compositionally biased region" description="Basic residues" evidence="1">
    <location>
        <begin position="133"/>
        <end position="146"/>
    </location>
</feature>
<feature type="compositionally biased region" description="Polar residues" evidence="1">
    <location>
        <begin position="679"/>
        <end position="702"/>
    </location>
</feature>
<feature type="compositionally biased region" description="Polar residues" evidence="1">
    <location>
        <begin position="1415"/>
        <end position="1433"/>
    </location>
</feature>
<keyword evidence="3" id="KW-1185">Reference proteome</keyword>
<evidence type="ECO:0000256" key="1">
    <source>
        <dbReference type="SAM" id="MobiDB-lite"/>
    </source>
</evidence>
<sequence length="1468" mass="162516">MYNSMCESKYQYKPQSVLAHMYDSNDCSPSRLQQYEQLFQSEKDKKEKELCNSQGMAQLLFDAGKRQFSANSQITGISSFKQVLSVCDYPQTFYKEIRQCFKSQGASHLAKLLKVDSEVQSILAERKKKKAAKKCRKKTKQSKKKNKCESSSDEETEEDTKCQPRKCPLQPKNDPFCVLTPSDQPEPNKPVEKNKTVSEEKDTMDKQPISKTLSQYKNYSELSSQKKQMSLMRIAASGNQPQSNAVTQSVLRMAPNLSGYNLTPSQMRVAPSGQPQAGIGKTLSAYQQAQASQAQMNNSPSYIQRQAGLGQTYSVYQATKTPLTQSRMYMNGQQMPYQEVPFQDDLPQDMQNYENYEAAYQDEMAYQQEMYNQEYGDAGYMAEPDAYQSQVPYQDQYLDQQPSMFVPMEGGMTPTNQSQFILDNQLQFQQEMMGQNQNVDYQNDENQLQAIYQSDPNQIDGQQLGQPVESIPGIDQQGVQESEVYLGVGTRSVSKIQSQIQPSYTQRGQTSAISMFQGGQTPQGFSMTDARNKYETITEEQSDIQQKMSSINDYNSKVTSQPSNKVVIDYSAKDGVAPPQSGIADVEFEEDDDPEATMREVDPDAISIVQQVYTAPPLDYENQLGAIQEDEDAELENQSLTQTAIMASNSPNIPQNYASYNSQYAENPATSLRSNVVPSMMQQPETPPSQSFQDTSQHQPQKIPSMMRQPSAMSQYRAAPGTKSVNGFQPQATKTESRYNSTAMRDGHTLPTPSRLNALSNWQQRASSQQSMFAVRGQPSTVSYVQAPPPIITEEPSSETNNAISPNMSKYPVSESKMDTLQVTKRGRSKSPNTRHYGQTGTARNTIGGQKQIQSNYSIQSSSPWTQHRNLQEQQASQKPGLQPKKPTDSQYSVMIRPANTPPSASLNSMATSNNAAQNASQYSVMLQGRQPDLGQTSNRINNFGKQNPSQYSVYQARNAPEGSRTPLGGSYLNTSIPNTSPTANRGNLYNSSPQAQNRKMPQSSSQYSVMLPGTYNSTNGSATPPNMSQVAVNQPRPMQKIASQYGRMPQNSSQYSVMLPRTYNAPKESATPTNMSQVAVNQPRKMPQSSSQYSVMLPGNMGQGSETPKNGSQIFGGIQKPMISPAQNASQYSVMAQQNRPTRQNPSQYSVAPPRGMTTPQNVNRNPNTTGNAQGNSPQRFNKPISPSQHSVMVGNFHNVPETPPNMSRVALNQQQLQQRPYNPSQYSVAPPRGPALGNAQSKSPQQLNRQISPSQYSVMAGNRQTEPATPQNMSRLQLNQQANRAQNNNTVQPAPNTAKLTRPTPQNPSQFSVFQQPNSPRNENGADTPKNTSQHSVVKPKTQQVAPTKQIVADQQPAQNPTPENIAVEQDGSGNTTEIQRDTNEQPSTNMEATIDEPPPPPADDQRSPSPINPLSSGREQDTYQSLSSEPPSEAFAEYEPELPQGEPDDAVGPTREATTPQPPAE</sequence>
<dbReference type="EMBL" id="VXIV02001602">
    <property type="protein sequence ID" value="KAF6031463.1"/>
    <property type="molecule type" value="Genomic_DNA"/>
</dbReference>
<proteinExistence type="predicted"/>
<reference evidence="2" key="1">
    <citation type="submission" date="2020-06" db="EMBL/GenBank/DDBJ databases">
        <title>Draft genome of Bugula neritina, a colonial animal packing powerful symbionts and potential medicines.</title>
        <authorList>
            <person name="Rayko M."/>
        </authorList>
    </citation>
    <scope>NUCLEOTIDE SEQUENCE [LARGE SCALE GENOMIC DNA]</scope>
    <source>
        <strain evidence="2">Kwan_BN1</strain>
    </source>
</reference>
<evidence type="ECO:0000313" key="2">
    <source>
        <dbReference type="EMBL" id="KAF6031463.1"/>
    </source>
</evidence>
<evidence type="ECO:0000313" key="3">
    <source>
        <dbReference type="Proteomes" id="UP000593567"/>
    </source>
</evidence>
<feature type="compositionally biased region" description="Basic and acidic residues" evidence="1">
    <location>
        <begin position="189"/>
        <end position="205"/>
    </location>
</feature>
<feature type="region of interest" description="Disordered" evidence="1">
    <location>
        <begin position="1128"/>
        <end position="1251"/>
    </location>
</feature>
<feature type="compositionally biased region" description="Polar residues" evidence="1">
    <location>
        <begin position="830"/>
        <end position="849"/>
    </location>
</feature>
<feature type="compositionally biased region" description="Polar residues" evidence="1">
    <location>
        <begin position="1159"/>
        <end position="1192"/>
    </location>
</feature>
<feature type="region of interest" description="Disordered" evidence="1">
    <location>
        <begin position="788"/>
        <end position="910"/>
    </location>
</feature>